<gene>
    <name evidence="1" type="ORF">CEXT_223081</name>
</gene>
<comment type="caution">
    <text evidence="1">The sequence shown here is derived from an EMBL/GenBank/DDBJ whole genome shotgun (WGS) entry which is preliminary data.</text>
</comment>
<dbReference type="EMBL" id="BPLR01008352">
    <property type="protein sequence ID" value="GIY24103.1"/>
    <property type="molecule type" value="Genomic_DNA"/>
</dbReference>
<sequence>MVTGVEEARKKMVVFSNVKEVTVPTKGSRQIKRHQSDLLRVACSKFTSGVIHISPSPQDEIDSVLTDDKESAVFKLYSSRNTSSVISLLFECIGRSHQEHLPGARGNFERPGVFHNALITRRHGYRVRRRKKKMSSFLMSKEVTVPTKRSGQIKSVTRLTYYGRVVLSIVPYSV</sequence>
<reference evidence="1 2" key="1">
    <citation type="submission" date="2021-06" db="EMBL/GenBank/DDBJ databases">
        <title>Caerostris extrusa draft genome.</title>
        <authorList>
            <person name="Kono N."/>
            <person name="Arakawa K."/>
        </authorList>
    </citation>
    <scope>NUCLEOTIDE SEQUENCE [LARGE SCALE GENOMIC DNA]</scope>
</reference>
<dbReference type="AlphaFoldDB" id="A0AAV4RQ71"/>
<name>A0AAV4RQ71_CAEEX</name>
<evidence type="ECO:0000313" key="2">
    <source>
        <dbReference type="Proteomes" id="UP001054945"/>
    </source>
</evidence>
<protein>
    <submittedName>
        <fullName evidence="1">Uncharacterized protein</fullName>
    </submittedName>
</protein>
<keyword evidence="2" id="KW-1185">Reference proteome</keyword>
<accession>A0AAV4RQ71</accession>
<proteinExistence type="predicted"/>
<evidence type="ECO:0000313" key="1">
    <source>
        <dbReference type="EMBL" id="GIY24103.1"/>
    </source>
</evidence>
<organism evidence="1 2">
    <name type="scientific">Caerostris extrusa</name>
    <name type="common">Bark spider</name>
    <name type="synonym">Caerostris bankana</name>
    <dbReference type="NCBI Taxonomy" id="172846"/>
    <lineage>
        <taxon>Eukaryota</taxon>
        <taxon>Metazoa</taxon>
        <taxon>Ecdysozoa</taxon>
        <taxon>Arthropoda</taxon>
        <taxon>Chelicerata</taxon>
        <taxon>Arachnida</taxon>
        <taxon>Araneae</taxon>
        <taxon>Araneomorphae</taxon>
        <taxon>Entelegynae</taxon>
        <taxon>Araneoidea</taxon>
        <taxon>Araneidae</taxon>
        <taxon>Caerostris</taxon>
    </lineage>
</organism>
<dbReference type="Proteomes" id="UP001054945">
    <property type="component" value="Unassembled WGS sequence"/>
</dbReference>